<evidence type="ECO:0000256" key="7">
    <source>
        <dbReference type="ARBA" id="ARBA00022801"/>
    </source>
</evidence>
<dbReference type="GO" id="GO:0006508">
    <property type="term" value="P:proteolysis"/>
    <property type="evidence" value="ECO:0007669"/>
    <property type="project" value="UniProtKB-KW"/>
</dbReference>
<evidence type="ECO:0000259" key="16">
    <source>
        <dbReference type="Pfam" id="PF07943"/>
    </source>
</evidence>
<dbReference type="Pfam" id="PF00768">
    <property type="entry name" value="Peptidase_S11"/>
    <property type="match status" value="1"/>
</dbReference>
<reference evidence="18" key="1">
    <citation type="submission" date="2016-11" db="EMBL/GenBank/DDBJ databases">
        <authorList>
            <person name="Varghese N."/>
            <person name="Submissions S."/>
        </authorList>
    </citation>
    <scope>NUCLEOTIDE SEQUENCE [LARGE SCALE GENOMIC DNA]</scope>
    <source>
        <strain evidence="18">DSM 10124</strain>
    </source>
</reference>
<dbReference type="PRINTS" id="PR00725">
    <property type="entry name" value="DADACBPTASE1"/>
</dbReference>
<dbReference type="EC" id="3.4.16.4" evidence="3"/>
<dbReference type="InterPro" id="IPR001967">
    <property type="entry name" value="Peptidase_S11_N"/>
</dbReference>
<keyword evidence="10" id="KW-0961">Cell wall biogenesis/degradation</keyword>
<dbReference type="InterPro" id="IPR012907">
    <property type="entry name" value="Peptidase_S11_C"/>
</dbReference>
<feature type="domain" description="Peptidase S11 D-alanyl-D-alanine carboxypeptidase A N-terminal" evidence="15">
    <location>
        <begin position="29"/>
        <end position="261"/>
    </location>
</feature>
<dbReference type="PANTHER" id="PTHR21581:SF6">
    <property type="entry name" value="TRAFFICKING PROTEIN PARTICLE COMPLEX SUBUNIT 12"/>
    <property type="match status" value="1"/>
</dbReference>
<evidence type="ECO:0000256" key="5">
    <source>
        <dbReference type="ARBA" id="ARBA00022670"/>
    </source>
</evidence>
<dbReference type="Proteomes" id="UP000184423">
    <property type="component" value="Unassembled WGS sequence"/>
</dbReference>
<feature type="active site" description="Proton acceptor" evidence="12">
    <location>
        <position position="62"/>
    </location>
</feature>
<organism evidence="17 18">
    <name type="scientific">Caloramator proteoclasticus DSM 10124</name>
    <dbReference type="NCBI Taxonomy" id="1121262"/>
    <lineage>
        <taxon>Bacteria</taxon>
        <taxon>Bacillati</taxon>
        <taxon>Bacillota</taxon>
        <taxon>Clostridia</taxon>
        <taxon>Eubacteriales</taxon>
        <taxon>Clostridiaceae</taxon>
        <taxon>Caloramator</taxon>
    </lineage>
</organism>
<comment type="catalytic activity">
    <reaction evidence="11">
        <text>Preferential cleavage: (Ac)2-L-Lys-D-Ala-|-D-Ala. Also transpeptidation of peptidyl-alanyl moieties that are N-acyl substituents of D-alanine.</text>
        <dbReference type="EC" id="3.4.16.4"/>
    </reaction>
</comment>
<feature type="domain" description="Peptidase S11 D-Ala-D-Ala carboxypeptidase A C-terminal" evidence="16">
    <location>
        <begin position="303"/>
        <end position="363"/>
    </location>
</feature>
<keyword evidence="5" id="KW-0645">Protease</keyword>
<comment type="similarity">
    <text evidence="2 14">Belongs to the peptidase S11 family.</text>
</comment>
<dbReference type="GO" id="GO:0009252">
    <property type="term" value="P:peptidoglycan biosynthetic process"/>
    <property type="evidence" value="ECO:0007669"/>
    <property type="project" value="UniProtKB-KW"/>
</dbReference>
<sequence length="395" mass="45503">MKRTSIFIITFIILISNILKANAGELKYELNCKSAVLIDAESGRVLFDKNKDEKRAIASLTKLMTYYTFIEGVGNEYKNNFIIYNIDNKKFNYDEPILNVNYGEKVKIDDLITAMLVFSANNAPEVLEQEFCRTKKEDFIYRMNENAKLLGLNNTHYINSSGLTKNNKYNVSTAYEQALLSYNILKQYYDILKYTSLKSFKYKNKIYFSTNKLLGNFKGVDGLKTGYTEEAGYCLVTTIDVTNSNGNGKPLRFISVVLGCDTKNDRFEDTKKILNYAINNYENFVVTNKDVFEIENKDFIGEKIKYSPRTDVVVLKKKNETVVINCQLNKNLKNNIKKGDNVGKITIKTSVGQVEVDVVATSDFNRKSIFYKIKEYIFYLLKELGWFGWIKLKTI</sequence>
<dbReference type="Pfam" id="PF07943">
    <property type="entry name" value="PBP5_C"/>
    <property type="match status" value="1"/>
</dbReference>
<dbReference type="InterPro" id="IPR012338">
    <property type="entry name" value="Beta-lactam/transpept-like"/>
</dbReference>
<evidence type="ECO:0000256" key="6">
    <source>
        <dbReference type="ARBA" id="ARBA00022729"/>
    </source>
</evidence>
<evidence type="ECO:0000256" key="3">
    <source>
        <dbReference type="ARBA" id="ARBA00012448"/>
    </source>
</evidence>
<keyword evidence="6" id="KW-0732">Signal</keyword>
<keyword evidence="7" id="KW-0378">Hydrolase</keyword>
<evidence type="ECO:0000256" key="11">
    <source>
        <dbReference type="ARBA" id="ARBA00034000"/>
    </source>
</evidence>
<name>A0A1M4TKJ1_9CLOT</name>
<keyword evidence="18" id="KW-1185">Reference proteome</keyword>
<dbReference type="EMBL" id="FQVG01000004">
    <property type="protein sequence ID" value="SHE44948.1"/>
    <property type="molecule type" value="Genomic_DNA"/>
</dbReference>
<dbReference type="Gene3D" id="3.40.710.10">
    <property type="entry name" value="DD-peptidase/beta-lactamase superfamily"/>
    <property type="match status" value="1"/>
</dbReference>
<evidence type="ECO:0000256" key="8">
    <source>
        <dbReference type="ARBA" id="ARBA00022960"/>
    </source>
</evidence>
<dbReference type="GO" id="GO:0008360">
    <property type="term" value="P:regulation of cell shape"/>
    <property type="evidence" value="ECO:0007669"/>
    <property type="project" value="UniProtKB-KW"/>
</dbReference>
<feature type="binding site" evidence="13">
    <location>
        <position position="224"/>
    </location>
    <ligand>
        <name>substrate</name>
    </ligand>
</feature>
<evidence type="ECO:0000256" key="10">
    <source>
        <dbReference type="ARBA" id="ARBA00023316"/>
    </source>
</evidence>
<evidence type="ECO:0000256" key="9">
    <source>
        <dbReference type="ARBA" id="ARBA00022984"/>
    </source>
</evidence>
<evidence type="ECO:0000313" key="18">
    <source>
        <dbReference type="Proteomes" id="UP000184423"/>
    </source>
</evidence>
<evidence type="ECO:0000256" key="2">
    <source>
        <dbReference type="ARBA" id="ARBA00007164"/>
    </source>
</evidence>
<dbReference type="AlphaFoldDB" id="A0A1M4TKJ1"/>
<proteinExistence type="inferred from homology"/>
<protein>
    <recommendedName>
        <fullName evidence="3">serine-type D-Ala-D-Ala carboxypeptidase</fullName>
        <ecNumber evidence="3">3.4.16.4</ecNumber>
    </recommendedName>
</protein>
<feature type="active site" evidence="12">
    <location>
        <position position="119"/>
    </location>
</feature>
<dbReference type="RefSeq" id="WP_073247769.1">
    <property type="nucleotide sequence ID" value="NZ_FQVG01000004.1"/>
</dbReference>
<gene>
    <name evidence="17" type="ORF">SAMN02746091_00424</name>
</gene>
<evidence type="ECO:0000259" key="15">
    <source>
        <dbReference type="Pfam" id="PF00768"/>
    </source>
</evidence>
<evidence type="ECO:0000256" key="4">
    <source>
        <dbReference type="ARBA" id="ARBA00022645"/>
    </source>
</evidence>
<evidence type="ECO:0000256" key="12">
    <source>
        <dbReference type="PIRSR" id="PIRSR618044-1"/>
    </source>
</evidence>
<keyword evidence="9" id="KW-0573">Peptidoglycan synthesis</keyword>
<feature type="active site" description="Acyl-ester intermediate" evidence="12">
    <location>
        <position position="59"/>
    </location>
</feature>
<keyword evidence="4 17" id="KW-0121">Carboxypeptidase</keyword>
<evidence type="ECO:0000256" key="13">
    <source>
        <dbReference type="PIRSR" id="PIRSR618044-2"/>
    </source>
</evidence>
<dbReference type="SUPFAM" id="SSF56601">
    <property type="entry name" value="beta-lactamase/transpeptidase-like"/>
    <property type="match status" value="1"/>
</dbReference>
<dbReference type="InterPro" id="IPR018044">
    <property type="entry name" value="Peptidase_S11"/>
</dbReference>
<dbReference type="PANTHER" id="PTHR21581">
    <property type="entry name" value="D-ALANYL-D-ALANINE CARBOXYPEPTIDASE"/>
    <property type="match status" value="1"/>
</dbReference>
<dbReference type="GO" id="GO:0009002">
    <property type="term" value="F:serine-type D-Ala-D-Ala carboxypeptidase activity"/>
    <property type="evidence" value="ECO:0007669"/>
    <property type="project" value="UniProtKB-EC"/>
</dbReference>
<evidence type="ECO:0000256" key="1">
    <source>
        <dbReference type="ARBA" id="ARBA00004752"/>
    </source>
</evidence>
<evidence type="ECO:0000313" key="17">
    <source>
        <dbReference type="EMBL" id="SHE44948.1"/>
    </source>
</evidence>
<accession>A0A1M4TKJ1</accession>
<evidence type="ECO:0000256" key="14">
    <source>
        <dbReference type="RuleBase" id="RU004016"/>
    </source>
</evidence>
<comment type="pathway">
    <text evidence="1">Cell wall biogenesis; peptidoglycan biosynthesis.</text>
</comment>
<dbReference type="GO" id="GO:0071555">
    <property type="term" value="P:cell wall organization"/>
    <property type="evidence" value="ECO:0007669"/>
    <property type="project" value="UniProtKB-KW"/>
</dbReference>
<keyword evidence="8" id="KW-0133">Cell shape</keyword>